<dbReference type="InterPro" id="IPR025155">
    <property type="entry name" value="WxxW_domain"/>
</dbReference>
<evidence type="ECO:0008006" key="15">
    <source>
        <dbReference type="Google" id="ProtNLM"/>
    </source>
</evidence>
<evidence type="ECO:0000259" key="11">
    <source>
        <dbReference type="PROSITE" id="PS50184"/>
    </source>
</evidence>
<dbReference type="SMART" id="SM00832">
    <property type="entry name" value="C8"/>
    <property type="match status" value="4"/>
</dbReference>
<dbReference type="InterPro" id="IPR014853">
    <property type="entry name" value="VWF/SSPO/ZAN-like_Cys-rich_dom"/>
</dbReference>
<dbReference type="Gene3D" id="2.10.25.10">
    <property type="entry name" value="Laminin"/>
    <property type="match status" value="4"/>
</dbReference>
<comment type="subcellular location">
    <subcellularLocation>
        <location evidence="1">Secreted</location>
    </subcellularLocation>
</comment>
<dbReference type="FunFam" id="2.10.25.10:FF:000414">
    <property type="entry name" value="von Willebrand factor"/>
    <property type="match status" value="1"/>
</dbReference>
<feature type="domain" description="VWFD" evidence="12">
    <location>
        <begin position="1877"/>
        <end position="2061"/>
    </location>
</feature>
<dbReference type="PROSITE" id="PS01225">
    <property type="entry name" value="CTCK_2"/>
    <property type="match status" value="1"/>
</dbReference>
<dbReference type="GO" id="GO:0005615">
    <property type="term" value="C:extracellular space"/>
    <property type="evidence" value="ECO:0007669"/>
    <property type="project" value="TreeGrafter"/>
</dbReference>
<evidence type="ECO:0000256" key="8">
    <source>
        <dbReference type="PROSITE-ProRule" id="PRU00039"/>
    </source>
</evidence>
<dbReference type="Proteomes" id="UP000694892">
    <property type="component" value="Chromosome 4S"/>
</dbReference>
<dbReference type="InterPro" id="IPR058753">
    <property type="entry name" value="TIL_OTOGL_Mucin"/>
</dbReference>
<dbReference type="PROSITE" id="PS51233">
    <property type="entry name" value="VWFD"/>
    <property type="match status" value="4"/>
</dbReference>
<dbReference type="EMBL" id="CM004473">
    <property type="protein sequence ID" value="OCT81785.1"/>
    <property type="molecule type" value="Genomic_DNA"/>
</dbReference>
<dbReference type="PROSITE" id="PS01208">
    <property type="entry name" value="VWFC_1"/>
    <property type="match status" value="2"/>
</dbReference>
<keyword evidence="3" id="KW-0732">Signal</keyword>
<dbReference type="PANTHER" id="PTHR11339">
    <property type="entry name" value="EXTRACELLULAR MATRIX GLYCOPROTEIN RELATED"/>
    <property type="match status" value="1"/>
</dbReference>
<evidence type="ECO:0000256" key="5">
    <source>
        <dbReference type="ARBA" id="ARBA00023008"/>
    </source>
</evidence>
<dbReference type="CDD" id="cd19941">
    <property type="entry name" value="TIL"/>
    <property type="match status" value="4"/>
</dbReference>
<evidence type="ECO:0000259" key="12">
    <source>
        <dbReference type="PROSITE" id="PS51233"/>
    </source>
</evidence>
<dbReference type="SUPFAM" id="SSF57567">
    <property type="entry name" value="Serine protease inhibitors"/>
    <property type="match status" value="4"/>
</dbReference>
<feature type="region of interest" description="Disordered" evidence="9">
    <location>
        <begin position="1534"/>
        <end position="1732"/>
    </location>
</feature>
<dbReference type="InterPro" id="IPR006207">
    <property type="entry name" value="Cys_knot_C"/>
</dbReference>
<reference evidence="14" key="1">
    <citation type="journal article" date="2016" name="Nature">
        <title>Genome evolution in the allotetraploid frog Xenopus laevis.</title>
        <authorList>
            <person name="Session A.M."/>
            <person name="Uno Y."/>
            <person name="Kwon T."/>
            <person name="Chapman J.A."/>
            <person name="Toyoda A."/>
            <person name="Takahashi S."/>
            <person name="Fukui A."/>
            <person name="Hikosaka A."/>
            <person name="Suzuki A."/>
            <person name="Kondo M."/>
            <person name="van Heeringen S.J."/>
            <person name="Quigley I."/>
            <person name="Heinz S."/>
            <person name="Ogino H."/>
            <person name="Ochi H."/>
            <person name="Hellsten U."/>
            <person name="Lyons J.B."/>
            <person name="Simakov O."/>
            <person name="Putnam N."/>
            <person name="Stites J."/>
            <person name="Kuroki Y."/>
            <person name="Tanaka T."/>
            <person name="Michiue T."/>
            <person name="Watanabe M."/>
            <person name="Bogdanovic O."/>
            <person name="Lister R."/>
            <person name="Georgiou G."/>
            <person name="Paranjpe S.S."/>
            <person name="van Kruijsbergen I."/>
            <person name="Shu S."/>
            <person name="Carlson J."/>
            <person name="Kinoshita T."/>
            <person name="Ohta Y."/>
            <person name="Mawaribuchi S."/>
            <person name="Jenkins J."/>
            <person name="Grimwood J."/>
            <person name="Schmutz J."/>
            <person name="Mitros T."/>
            <person name="Mozaffari S.V."/>
            <person name="Suzuki Y."/>
            <person name="Haramoto Y."/>
            <person name="Yamamoto T.S."/>
            <person name="Takagi C."/>
            <person name="Heald R."/>
            <person name="Miller K."/>
            <person name="Haudenschild C."/>
            <person name="Kitzman J."/>
            <person name="Nakayama T."/>
            <person name="Izutsu Y."/>
            <person name="Robert J."/>
            <person name="Fortriede J."/>
            <person name="Burns K."/>
            <person name="Lotay V."/>
            <person name="Karimi K."/>
            <person name="Yasuoka Y."/>
            <person name="Dichmann D.S."/>
            <person name="Flajnik M.F."/>
            <person name="Houston D.W."/>
            <person name="Shendure J."/>
            <person name="DuPasquier L."/>
            <person name="Vize P.D."/>
            <person name="Zorn A.M."/>
            <person name="Ito M."/>
            <person name="Marcotte E.M."/>
            <person name="Wallingford J.B."/>
            <person name="Ito Y."/>
            <person name="Asashima M."/>
            <person name="Ueno N."/>
            <person name="Matsuda Y."/>
            <person name="Veenstra G.J."/>
            <person name="Fujiyama A."/>
            <person name="Harland R.M."/>
            <person name="Taira M."/>
            <person name="Rokhsar D.S."/>
        </authorList>
    </citation>
    <scope>NUCLEOTIDE SEQUENCE [LARGE SCALE GENOMIC DNA]</scope>
    <source>
        <strain evidence="14">J</strain>
    </source>
</reference>
<dbReference type="GO" id="GO:0031012">
    <property type="term" value="C:extracellular matrix"/>
    <property type="evidence" value="ECO:0007669"/>
    <property type="project" value="TreeGrafter"/>
</dbReference>
<feature type="disulfide bond" evidence="8">
    <location>
        <begin position="3217"/>
        <end position="3271"/>
    </location>
</feature>
<gene>
    <name evidence="13" type="ORF">XELAEV_18024293mg</name>
</gene>
<dbReference type="Pfam" id="PF25962">
    <property type="entry name" value="TIL_OTOGL_Mucin"/>
    <property type="match status" value="1"/>
</dbReference>
<evidence type="ECO:0000313" key="14">
    <source>
        <dbReference type="Proteomes" id="UP000694892"/>
    </source>
</evidence>
<keyword evidence="4" id="KW-0677">Repeat</keyword>
<evidence type="ECO:0000256" key="4">
    <source>
        <dbReference type="ARBA" id="ARBA00022737"/>
    </source>
</evidence>
<feature type="domain" description="VWFC" evidence="11">
    <location>
        <begin position="2319"/>
        <end position="2388"/>
    </location>
</feature>
<dbReference type="InterPro" id="IPR001846">
    <property type="entry name" value="VWF_type-D"/>
</dbReference>
<evidence type="ECO:0000256" key="6">
    <source>
        <dbReference type="ARBA" id="ARBA00023157"/>
    </source>
</evidence>
<dbReference type="InterPro" id="IPR002919">
    <property type="entry name" value="TIL_dom"/>
</dbReference>
<dbReference type="PROSITE" id="PS01185">
    <property type="entry name" value="CTCK_1"/>
    <property type="match status" value="1"/>
</dbReference>
<dbReference type="Pfam" id="PF00094">
    <property type="entry name" value="VWD"/>
    <property type="match status" value="4"/>
</dbReference>
<feature type="compositionally biased region" description="Low complexity" evidence="9">
    <location>
        <begin position="1553"/>
        <end position="1732"/>
    </location>
</feature>
<sequence length="3289" mass="363929">MYQLSVVVNTAHNNKVCSTWGNFNFKNFDGDIFHFPGICNYVYASHCKSDYEDFNIQIQRTVTNSIPEISKITMKINGVAIQLSQNSVIVDGAGVQLPYSGSGVQIEKKGIYLKITSKLRLVLMWNDDNSLLLELDEKYANQTCGLCGDYNGMSINNEFINHGVRITETQFGNLQRLDGPTEQCQDVQPIAKSNCTDFENICEKILLGSAFANCHSKVAVEPYIEACAQDLCRCDSSVASLCLCNTFAEYSRQCAHAGGQPTNWRTNDFCPQKCPFNMEYRECDFPCADTCTNQERAAVCKEHCLEGCYCPKGTVFDDINNSGCIPVDMCPCTVRGEIYTSGASYSTPCSTCSCSSGKWNCKDLPCPSTCSVEGGSHITTYDQTHYSIHGDCNYVLTKTCHGGDYTVVTELRKCGLTESEICLKSIMILLNGGETMVVIKPCGSVYVNNVYTQLPLSTASVTIFKPSSFYIIVHTQLGLQVVAQLTPFMQVYAVLDPVFKTKTCGLCGNFNDKQSDDFQTISGAIEGTGASFANSWKIQASCTDIKNIYEDPCSISVENEQYASHWCDHISDRNGLFAACHSTVNPEMYKKNCMYDTCNCQKSEDCMCAALSSYSRACASKGVILKGWQAGTPCTKYTKYCPKTLTYNDSISACQPTCRSRFVADPTCNIKFPLVDGCRCTQGFYMDDSGKCVPEAACPCYYKESPIPSGEVVHDNGIQCSCTQGQLSCIGSAKPECAAPMVYFDCKNVTEDTIGSECQKSCQTLDMECYRTKCVSGCVCPGDLVSDGKGGCIKEDQCPCVHNEATYRPGDKIKEKCNTCTCKNRKWQCTNEPCLGTCAVYGDGHYITFDGKRYSFNGDCEYILAQDHCSKSELSGSSFRVITENVPCGTTGTTCSKAIKVFLGSFELVLTNEHFDVMRRESGAKVPYKIRHMGIYLVIESDSGLILLWDKKTGIFIKLSKDFEGKVCGLCGNYDGNGNNDFTTRSLSVVGDPLEFGNSWKLNPTCPDVTPTRDPCSANPYRKSWAQKQCSIINGKAFSDCHSQLDPSGYYDACVTDSCACDSGGDCECMCDAIAAYALACSEAGICVSWRTPSICPIFCDYYNSDGECEWHYKPCEHSCKKTCRNPTGKCLYDLPAMEGCYPSCSAEKPFFDEDAMDCVPQCGCYDDEGNHYPRGAEIPSKENCQTCVCSMSSHTECKYDNSACYCMYNGTKYHYDDVIYNTRDNTGGCLSAICKENGTILRDTLCSTTTPTTTFVFTKTTPKTATATTTTKPIVTTICVQKVCEWSQWIDGSYPGSESDSGDFDTYDNLRAKGYHICIHPEDIECRAERFPDTPLSELEQNIECNASLGLLCYNKDQLPPICYNYEIRVKCCEIRPCGFKTSAPTTITHPTTTITIKSTTTLTTPKPSAPTTIETTPTTPIESSPTSHCKPQCKWTDWIDIGLPGVGEGKGDFETYDKIRAEGIHICKKPDSIQCRAEKYPDTAIDRIGQVVQCDLTFGLVCKNEEQKNDFKECLNYQVKVLCCDDYSHCSPTTTSSVPTTTKFIPTHSITTPVPTTTSTETTTSTTETTTTPTTTTTETTTTPTTTTTETTTTPTTTTTETTTTTTGTTTTPTTTTTETTTTPTTTTTETTTTPTTTTTETTPTTTTTETTTTPTTTTTETTTTTTTTTTETTTPTTTETTTSPTTTTTETTTTPTTTTTETTTTPTTTPTETTTTPTTTTTETTTISTTTTTETFIDKHVRFFFTPGEMIYSKMDHEGCHFYAMCNDLCEAERFQGPCSPTTTATPKFTTTVTTKKTTTEIASTAFTGCQPDKKPNESWKINNCTTATCLGHNVITYDSVKCPEVKEITCDNSFPPVKVFSQDGCCFHYECQCVCSGWGDPHYITFDGIYYTFLENCTYVLVQQITPKYDNFRVLVDNYFCDALDGLSCPQSIMAYYKNNEVLLTRMMFEGNMRNRIRFNKAWTTPGFTTDGITVTSAGIKMIVEIPEIGAYISFSGMNFVVNLPYSKFGYNTEGQCGVCSNNRSDECRLPDGKVVQDCSQMANHWKVKVPEKPYCNIPPPTVPPSKAPPVPTTTCPPSSLCDVILSEVFAECHNVIPPTPYHEGCVYDACRVRNHSVECASLEVYASLCISNGVCVDWREKTHGRCPYDCPAEKVYNACGPVHPTTCEQNDINKVSDYETEGCYCPKGTVLYNSFSGICVPQKCEVCPGPDGTPMNVGDSWTSGCNKCTCQKTPLSTKCEPLPCSEPETETCDKDGFVPEEVFDPSEPCCKKYKCMCKPSNCLNDVKSCPLGFEAISTIMEGDCCPSFDCKPMDVCVVDDITYKPGSTIPKAKGSCDSCECTDEKDTRTSLNKVKCTPTECNEDCSKGHQYTEVEGECCGKCEQVECIMTEDNTTIVIKPGDIWTSPDEPCIQHECHIIEDQFVPVTLKKTCDCPLGYQFKAIPEKCCNCIATECSITMSDNTTKLLQPGESMPSPEDKCKSFYCTHDYEVIYQQDKCTITEPQQCLETQEYEKEEGACCGICKTVACSVKMNNNTAILVKPGETYTPEDNKCISYKCSLDYEVENHMEKCSYTEQSDCLEGYTYEKEEDECCGKCVQVACVMKMEDEKTQILKPGDVWTQPDEPCIQHECHIIEDQFVPVTLKKTCDCPLGYEYKAIPGKCCNCIATECSITMSDNTTKLLQPGESIPSPEDKCKSFYCTHDYEVIYQQDKCTITEPQQCLEGYEYQKPVDGDCCGTCKQVACVMKTGDNSTNVLKPGETYTPEDEKCISYKCTLDFNLENLKEKCAYTEQEDCTEGTEYQKPVDGDCCGKCIPVACVMKMSDSSTKVLKPGETYTPEEDECTTYICKSDYELETHKEKCPITKQSDCLEGYKYEKKVGDCCGTCVQVACVMKMDDNTTKVLKPGETYIPKEDKCTAYVCKPDLLLETLTEKCPIIEPCFDGQEYQRMESSCCPICPTPIGCVMKMYDNTTKFLKPGEIYTPEEDKCISYVCKPDFELETLKEKCPITDRSDCSEGYEYEKKVGDCCGTCVQVACVMKMDDNTTKFLKPGEIYTPEYDKCISYECKSDFELEILKEKCPITDQSDCLEGYEYEKKAGDCCGTCVQVACVMKMDDNTTKVLKPGETYTPESDKCISYNCSTTYDVIKLMESCPAFDAKECKENKGTIKTTANGCCKICELPSTKTACLVNKESKFITYGTCESEQKVEMTYCEGTCNTKSIYSDNSNSMEHTCSCCQEMKTSQRQVDLKCSDGSKSVYSYTYVEECGCTSTECQDNTQQSKKKF</sequence>
<keyword evidence="2" id="KW-0964">Secreted</keyword>
<evidence type="ECO:0000256" key="9">
    <source>
        <dbReference type="SAM" id="MobiDB-lite"/>
    </source>
</evidence>
<feature type="disulfide bond" evidence="8">
    <location>
        <begin position="3206"/>
        <end position="3255"/>
    </location>
</feature>
<dbReference type="Pfam" id="PF01826">
    <property type="entry name" value="TIL"/>
    <property type="match status" value="2"/>
</dbReference>
<dbReference type="SMART" id="SM00041">
    <property type="entry name" value="CT"/>
    <property type="match status" value="1"/>
</dbReference>
<evidence type="ECO:0000256" key="1">
    <source>
        <dbReference type="ARBA" id="ARBA00004613"/>
    </source>
</evidence>
<evidence type="ECO:0000313" key="13">
    <source>
        <dbReference type="EMBL" id="OCT81785.1"/>
    </source>
</evidence>
<accession>A0A974HL33</accession>
<dbReference type="SMART" id="SM00215">
    <property type="entry name" value="VWC_out"/>
    <property type="match status" value="3"/>
</dbReference>
<evidence type="ECO:0000256" key="3">
    <source>
        <dbReference type="ARBA" id="ARBA00022729"/>
    </source>
</evidence>
<evidence type="ECO:0000256" key="7">
    <source>
        <dbReference type="ARBA" id="ARBA00023180"/>
    </source>
</evidence>
<keyword evidence="6 8" id="KW-1015">Disulfide bond</keyword>
<name>A0A974HL33_XENLA</name>
<comment type="caution">
    <text evidence="8">Lacks conserved residue(s) required for the propagation of feature annotation.</text>
</comment>
<dbReference type="SMART" id="SM00214">
    <property type="entry name" value="VWC"/>
    <property type="match status" value="6"/>
</dbReference>
<dbReference type="InterPro" id="IPR050780">
    <property type="entry name" value="Mucin_vWF_Thrombospondin_sf"/>
</dbReference>
<dbReference type="Pfam" id="PF13330">
    <property type="entry name" value="Mucin2_WxxW"/>
    <property type="match status" value="2"/>
</dbReference>
<feature type="compositionally biased region" description="Low complexity" evidence="9">
    <location>
        <begin position="1402"/>
        <end position="1429"/>
    </location>
</feature>
<dbReference type="Pfam" id="PF08742">
    <property type="entry name" value="C8"/>
    <property type="match status" value="4"/>
</dbReference>
<dbReference type="PANTHER" id="PTHR11339:SF408">
    <property type="entry name" value="MUCIN-5B"/>
    <property type="match status" value="1"/>
</dbReference>
<feature type="domain" description="VWFD" evidence="12">
    <location>
        <begin position="15"/>
        <end position="185"/>
    </location>
</feature>
<feature type="domain" description="CTCK" evidence="10">
    <location>
        <begin position="3192"/>
        <end position="3279"/>
    </location>
</feature>
<dbReference type="InterPro" id="IPR036084">
    <property type="entry name" value="Ser_inhib-like_sf"/>
</dbReference>
<feature type="region of interest" description="Disordered" evidence="9">
    <location>
        <begin position="1402"/>
        <end position="1430"/>
    </location>
</feature>
<feature type="domain" description="VWFD" evidence="12">
    <location>
        <begin position="836"/>
        <end position="1007"/>
    </location>
</feature>
<proteinExistence type="predicted"/>
<keyword evidence="7" id="KW-0325">Glycoprotein</keyword>
<dbReference type="OMA" id="HECHIIE"/>
<keyword evidence="5" id="KW-0186">Copper</keyword>
<dbReference type="SMART" id="SM00216">
    <property type="entry name" value="VWD"/>
    <property type="match status" value="4"/>
</dbReference>
<dbReference type="PROSITE" id="PS50184">
    <property type="entry name" value="VWFC_2"/>
    <property type="match status" value="2"/>
</dbReference>
<feature type="domain" description="VWFD" evidence="12">
    <location>
        <begin position="368"/>
        <end position="543"/>
    </location>
</feature>
<feature type="domain" description="VWFC" evidence="11">
    <location>
        <begin position="2210"/>
        <end position="2281"/>
    </location>
</feature>
<organism evidence="13 14">
    <name type="scientific">Xenopus laevis</name>
    <name type="common">African clawed frog</name>
    <dbReference type="NCBI Taxonomy" id="8355"/>
    <lineage>
        <taxon>Eukaryota</taxon>
        <taxon>Metazoa</taxon>
        <taxon>Chordata</taxon>
        <taxon>Craniata</taxon>
        <taxon>Vertebrata</taxon>
        <taxon>Euteleostomi</taxon>
        <taxon>Amphibia</taxon>
        <taxon>Batrachia</taxon>
        <taxon>Anura</taxon>
        <taxon>Pipoidea</taxon>
        <taxon>Pipidae</taxon>
        <taxon>Xenopodinae</taxon>
        <taxon>Xenopus</taxon>
        <taxon>Xenopus</taxon>
    </lineage>
</organism>
<protein>
    <recommendedName>
        <fullName evidence="15">Mucin-5AC</fullName>
    </recommendedName>
</protein>
<feature type="compositionally biased region" description="Low complexity" evidence="9">
    <location>
        <begin position="1534"/>
        <end position="1544"/>
    </location>
</feature>
<evidence type="ECO:0000256" key="2">
    <source>
        <dbReference type="ARBA" id="ARBA00022525"/>
    </source>
</evidence>
<evidence type="ECO:0000259" key="10">
    <source>
        <dbReference type="PROSITE" id="PS01225"/>
    </source>
</evidence>
<feature type="disulfide bond" evidence="8">
    <location>
        <begin position="3221"/>
        <end position="3273"/>
    </location>
</feature>
<dbReference type="InterPro" id="IPR001007">
    <property type="entry name" value="VWF_dom"/>
</dbReference>